<dbReference type="Pfam" id="PF13346">
    <property type="entry name" value="ABC2_membrane_5"/>
    <property type="match status" value="1"/>
</dbReference>
<reference evidence="2" key="1">
    <citation type="journal article" date="2022" name="Cell Host Microbe">
        <title>Colonization of the live biotherapeutic product VE303 and modulation of the microbiota and metabolites in healthy volunteers.</title>
        <authorList>
            <person name="Dsouza M."/>
            <person name="Menon R."/>
            <person name="Crossette E."/>
            <person name="Bhattarai S.K."/>
            <person name="Schneider J."/>
            <person name="Kim Y.G."/>
            <person name="Reddy S."/>
            <person name="Caballero S."/>
            <person name="Felix C."/>
            <person name="Cornacchione L."/>
            <person name="Hendrickson J."/>
            <person name="Watson A.R."/>
            <person name="Minot S.S."/>
            <person name="Greenfield N."/>
            <person name="Schopf L."/>
            <person name="Szabady R."/>
            <person name="Patarroyo J."/>
            <person name="Smith W."/>
            <person name="Harrison P."/>
            <person name="Kuijper E.J."/>
            <person name="Kelly C.P."/>
            <person name="Olle B."/>
            <person name="Bobilev D."/>
            <person name="Silber J.L."/>
            <person name="Bucci V."/>
            <person name="Roberts B."/>
            <person name="Faith J."/>
            <person name="Norman J.M."/>
        </authorList>
    </citation>
    <scope>NUCLEOTIDE SEQUENCE</scope>
    <source>
        <strain evidence="2">VE303-04</strain>
    </source>
</reference>
<feature type="transmembrane region" description="Helical" evidence="1">
    <location>
        <begin position="122"/>
        <end position="143"/>
    </location>
</feature>
<name>A0AAW5F4V6_CLOSY</name>
<dbReference type="RefSeq" id="WP_024738378.1">
    <property type="nucleotide sequence ID" value="NZ_CABHNX010000233.1"/>
</dbReference>
<keyword evidence="1" id="KW-0472">Membrane</keyword>
<feature type="transmembrane region" description="Helical" evidence="1">
    <location>
        <begin position="85"/>
        <end position="110"/>
    </location>
</feature>
<dbReference type="InterPro" id="IPR025699">
    <property type="entry name" value="ABC2_memb-like"/>
</dbReference>
<dbReference type="EMBL" id="JAINVB010000001">
    <property type="protein sequence ID" value="MCK0086695.1"/>
    <property type="molecule type" value="Genomic_DNA"/>
</dbReference>
<sequence>MKGLIRNTFYSMENNIKLAFLMAGFLILTPLINREPVVLSMITAVQIFIFIANVGTSLQADEISNWNRFELTLPVNVKSVILAKYISFCILIFFGFAVSLLTGLMTVVTVPSLNTTSLIWGYQYGLTQSITVAAIMFPVMLKIGTEKNELIILISAFFAGIFMLIVAVLLAPWTAGINLRSGLVGAAALSVSPLLLLISYFISLRIYKNKEF</sequence>
<dbReference type="AlphaFoldDB" id="A0AAW5F4V6"/>
<gene>
    <name evidence="2" type="ORF">K5I21_12570</name>
</gene>
<accession>A0AAW5F4V6</accession>
<evidence type="ECO:0000313" key="3">
    <source>
        <dbReference type="Proteomes" id="UP001203136"/>
    </source>
</evidence>
<feature type="transmembrane region" description="Helical" evidence="1">
    <location>
        <begin position="183"/>
        <end position="202"/>
    </location>
</feature>
<feature type="transmembrane region" description="Helical" evidence="1">
    <location>
        <begin position="44"/>
        <end position="64"/>
    </location>
</feature>
<evidence type="ECO:0000256" key="1">
    <source>
        <dbReference type="SAM" id="Phobius"/>
    </source>
</evidence>
<dbReference type="Proteomes" id="UP001203136">
    <property type="component" value="Unassembled WGS sequence"/>
</dbReference>
<keyword evidence="1" id="KW-0812">Transmembrane</keyword>
<proteinExistence type="predicted"/>
<evidence type="ECO:0000313" key="2">
    <source>
        <dbReference type="EMBL" id="MCK0086695.1"/>
    </source>
</evidence>
<organism evidence="2 3">
    <name type="scientific">Clostridium symbiosum</name>
    <name type="common">Bacteroides symbiosus</name>
    <dbReference type="NCBI Taxonomy" id="1512"/>
    <lineage>
        <taxon>Bacteria</taxon>
        <taxon>Bacillati</taxon>
        <taxon>Bacillota</taxon>
        <taxon>Clostridia</taxon>
        <taxon>Lachnospirales</taxon>
        <taxon>Lachnospiraceae</taxon>
        <taxon>Otoolea</taxon>
    </lineage>
</organism>
<feature type="transmembrane region" description="Helical" evidence="1">
    <location>
        <begin position="150"/>
        <end position="171"/>
    </location>
</feature>
<keyword evidence="1" id="KW-1133">Transmembrane helix</keyword>
<protein>
    <submittedName>
        <fullName evidence="2">ABC-2 transporter permease</fullName>
    </submittedName>
</protein>
<comment type="caution">
    <text evidence="2">The sequence shown here is derived from an EMBL/GenBank/DDBJ whole genome shotgun (WGS) entry which is preliminary data.</text>
</comment>